<dbReference type="FunFam" id="3.40.50.620:FF:000077">
    <property type="entry name" value="Leucine--tRNA ligase"/>
    <property type="match status" value="1"/>
</dbReference>
<dbReference type="Pfam" id="PF00133">
    <property type="entry name" value="tRNA-synt_1"/>
    <property type="match status" value="2"/>
</dbReference>
<dbReference type="GO" id="GO:0005829">
    <property type="term" value="C:cytosol"/>
    <property type="evidence" value="ECO:0007669"/>
    <property type="project" value="TreeGrafter"/>
</dbReference>
<evidence type="ECO:0000256" key="2">
    <source>
        <dbReference type="ARBA" id="ARBA00013164"/>
    </source>
</evidence>
<dbReference type="EC" id="6.1.1.4" evidence="2"/>
<dbReference type="InterPro" id="IPR009080">
    <property type="entry name" value="tRNAsynth_Ia_anticodon-bd"/>
</dbReference>
<organism evidence="14 15">
    <name type="scientific">Mycoplasma wenyonii</name>
    <dbReference type="NCBI Taxonomy" id="65123"/>
    <lineage>
        <taxon>Bacteria</taxon>
        <taxon>Bacillati</taxon>
        <taxon>Mycoplasmatota</taxon>
        <taxon>Mollicutes</taxon>
        <taxon>Mycoplasmataceae</taxon>
        <taxon>Mycoplasma</taxon>
    </lineage>
</organism>
<feature type="domain" description="Methionyl/Valyl/Leucyl/Isoleucyl-tRNA synthetase anticodon-binding" evidence="13">
    <location>
        <begin position="591"/>
        <end position="703"/>
    </location>
</feature>
<evidence type="ECO:0000256" key="10">
    <source>
        <dbReference type="ARBA" id="ARBA00047469"/>
    </source>
</evidence>
<dbReference type="Pfam" id="PF08264">
    <property type="entry name" value="Anticodon_1"/>
    <property type="match status" value="1"/>
</dbReference>
<dbReference type="SUPFAM" id="SSF47323">
    <property type="entry name" value="Anticodon-binding domain of a subclass of class I aminoacyl-tRNA synthetases"/>
    <property type="match status" value="1"/>
</dbReference>
<dbReference type="PRINTS" id="PR00985">
    <property type="entry name" value="TRNASYNTHLEU"/>
</dbReference>
<evidence type="ECO:0000256" key="11">
    <source>
        <dbReference type="RuleBase" id="RU363035"/>
    </source>
</evidence>
<dbReference type="AlphaFoldDB" id="A0A328PUW3"/>
<dbReference type="GO" id="GO:0006429">
    <property type="term" value="P:leucyl-tRNA aminoacylation"/>
    <property type="evidence" value="ECO:0007669"/>
    <property type="project" value="InterPro"/>
</dbReference>
<evidence type="ECO:0000256" key="1">
    <source>
        <dbReference type="ARBA" id="ARBA00005594"/>
    </source>
</evidence>
<comment type="catalytic activity">
    <reaction evidence="10">
        <text>tRNA(Leu) + L-leucine + ATP = L-leucyl-tRNA(Leu) + AMP + diphosphate</text>
        <dbReference type="Rhea" id="RHEA:11688"/>
        <dbReference type="Rhea" id="RHEA-COMP:9613"/>
        <dbReference type="Rhea" id="RHEA-COMP:9622"/>
        <dbReference type="ChEBI" id="CHEBI:30616"/>
        <dbReference type="ChEBI" id="CHEBI:33019"/>
        <dbReference type="ChEBI" id="CHEBI:57427"/>
        <dbReference type="ChEBI" id="CHEBI:78442"/>
        <dbReference type="ChEBI" id="CHEBI:78494"/>
        <dbReference type="ChEBI" id="CHEBI:456215"/>
        <dbReference type="EC" id="6.1.1.4"/>
    </reaction>
</comment>
<evidence type="ECO:0000256" key="3">
    <source>
        <dbReference type="ARBA" id="ARBA00022490"/>
    </source>
</evidence>
<evidence type="ECO:0000259" key="13">
    <source>
        <dbReference type="Pfam" id="PF08264"/>
    </source>
</evidence>
<keyword evidence="15" id="KW-1185">Reference proteome</keyword>
<keyword evidence="6 11" id="KW-0067">ATP-binding</keyword>
<dbReference type="OrthoDB" id="9810365at2"/>
<dbReference type="InterPro" id="IPR002302">
    <property type="entry name" value="Leu-tRNA-ligase"/>
</dbReference>
<protein>
    <recommendedName>
        <fullName evidence="2">leucine--tRNA ligase</fullName>
        <ecNumber evidence="2">6.1.1.4</ecNumber>
    </recommendedName>
    <alternativeName>
        <fullName evidence="9">Leucyl-tRNA synthetase</fullName>
    </alternativeName>
</protein>
<reference evidence="15" key="1">
    <citation type="submission" date="2018-06" db="EMBL/GenBank/DDBJ databases">
        <authorList>
            <person name="Martinez Ocampo F."/>
            <person name="Quiroz Castaneda R.E."/>
            <person name="Rojas Lopez X."/>
        </authorList>
    </citation>
    <scope>NUCLEOTIDE SEQUENCE [LARGE SCALE GENOMIC DNA]</scope>
    <source>
        <strain evidence="15">INIFAP02</strain>
    </source>
</reference>
<evidence type="ECO:0000313" key="14">
    <source>
        <dbReference type="EMBL" id="RAO95211.1"/>
    </source>
</evidence>
<keyword evidence="7 11" id="KW-0648">Protein biosynthesis</keyword>
<evidence type="ECO:0000256" key="4">
    <source>
        <dbReference type="ARBA" id="ARBA00022598"/>
    </source>
</evidence>
<dbReference type="CDD" id="cd00812">
    <property type="entry name" value="LeuRS_core"/>
    <property type="match status" value="1"/>
</dbReference>
<keyword evidence="8 11" id="KW-0030">Aminoacyl-tRNA synthetase</keyword>
<dbReference type="SUPFAM" id="SSF52374">
    <property type="entry name" value="Nucleotidylyl transferase"/>
    <property type="match status" value="1"/>
</dbReference>
<comment type="caution">
    <text evidence="14">The sequence shown here is derived from an EMBL/GenBank/DDBJ whole genome shotgun (WGS) entry which is preliminary data.</text>
</comment>
<gene>
    <name evidence="14" type="ORF">DNK47_01115</name>
</gene>
<name>A0A328PUW3_9MOLU</name>
<dbReference type="PANTHER" id="PTHR43740:SF2">
    <property type="entry name" value="LEUCINE--TRNA LIGASE, MITOCHONDRIAL"/>
    <property type="match status" value="1"/>
</dbReference>
<keyword evidence="5 11" id="KW-0547">Nucleotide-binding</keyword>
<dbReference type="PROSITE" id="PS00178">
    <property type="entry name" value="AA_TRNA_LIGASE_I"/>
    <property type="match status" value="1"/>
</dbReference>
<dbReference type="Proteomes" id="UP000249762">
    <property type="component" value="Unassembled WGS sequence"/>
</dbReference>
<evidence type="ECO:0000256" key="5">
    <source>
        <dbReference type="ARBA" id="ARBA00022741"/>
    </source>
</evidence>
<evidence type="ECO:0000256" key="7">
    <source>
        <dbReference type="ARBA" id="ARBA00022917"/>
    </source>
</evidence>
<evidence type="ECO:0000256" key="6">
    <source>
        <dbReference type="ARBA" id="ARBA00022840"/>
    </source>
</evidence>
<dbReference type="Gene3D" id="1.10.730.10">
    <property type="entry name" value="Isoleucyl-tRNA Synthetase, Domain 1"/>
    <property type="match status" value="2"/>
</dbReference>
<dbReference type="PANTHER" id="PTHR43740">
    <property type="entry name" value="LEUCYL-TRNA SYNTHETASE"/>
    <property type="match status" value="1"/>
</dbReference>
<keyword evidence="3" id="KW-0963">Cytoplasm</keyword>
<evidence type="ECO:0000313" key="15">
    <source>
        <dbReference type="Proteomes" id="UP000249762"/>
    </source>
</evidence>
<dbReference type="InterPro" id="IPR001412">
    <property type="entry name" value="aa-tRNA-synth_I_CS"/>
</dbReference>
<sequence>MDFSSFSPLDKKKFFKEIEKKWIEKWKKEKTYSFKDDLSKPKYYILDMFPYPSGAGLHIGHVKGYLATDIIARYKKMKGFSVLHPIGWDAFGLPAEQFANLNKKPPQQFTQQNINNFRRELNSLFFSYDPDLEINSTDPEYYKITQWIFIQLYKQGLASLEKREVNWVDELQTVLANEEIYQGPDGQFYSERGDHLVQKKKLTQWVLKITAYAEELNRTLDSLQWPEKIKAIQSEWIGEQEVYQIELKIKDKVFYHYESELDKLKAISGFLIDKESEIYSLLELRQEPKEEEILFYYNDTYTIQKLPFKFTTKKLSNNSQLEPIYEDLIGDKRIPSFLNWKLLPKVKKFRLQDWVFSRQRYWGEPIPIYYDSSNNFYIEEQLPLKLPEYKPITQKSSGKTTPLEYYDDWLYEKEGFRRDANTMPNWAASSWYYLAYLIKQKEGYLPLDSQEAKKKIERWMPVDLYIGGQEHATMHLLYARFWYKVLYSVLGLKTDLGAEPFYTLKNQGMILGENGKKMSKSKNNYVSISSLLQEYGGDVIRLSVAFLGPLELTQYWDSRQLPVFQQWIEKLYKYFLEFKEAFQSKESKPTKELFQFLSKIEYNIQAFKFNVLVSELMVFLKYLQRVREKNWLEHSCLLQMVSLVAPGIAEEIWREILGQPNSLFNSNWPTISSESFSEETLNYSIQLNGKHKLMVKLPSSLKSEQEIFNHFSSLPEYSQVLRENKLEKYVIVLGKVINLITYKAS</sequence>
<accession>A0A328PUW3</accession>
<feature type="domain" description="Aminoacyl-tRNA synthetase class Ia" evidence="12">
    <location>
        <begin position="351"/>
        <end position="545"/>
    </location>
</feature>
<dbReference type="InterPro" id="IPR013155">
    <property type="entry name" value="M/V/L/I-tRNA-synth_anticd-bd"/>
</dbReference>
<evidence type="ECO:0000256" key="9">
    <source>
        <dbReference type="ARBA" id="ARBA00030520"/>
    </source>
</evidence>
<keyword evidence="4 11" id="KW-0436">Ligase</keyword>
<dbReference type="GO" id="GO:0004823">
    <property type="term" value="F:leucine-tRNA ligase activity"/>
    <property type="evidence" value="ECO:0007669"/>
    <property type="project" value="UniProtKB-EC"/>
</dbReference>
<dbReference type="EMBL" id="QKVO01000002">
    <property type="protein sequence ID" value="RAO95211.1"/>
    <property type="molecule type" value="Genomic_DNA"/>
</dbReference>
<proteinExistence type="inferred from homology"/>
<evidence type="ECO:0000256" key="8">
    <source>
        <dbReference type="ARBA" id="ARBA00023146"/>
    </source>
</evidence>
<dbReference type="GO" id="GO:0005524">
    <property type="term" value="F:ATP binding"/>
    <property type="evidence" value="ECO:0007669"/>
    <property type="project" value="UniProtKB-KW"/>
</dbReference>
<dbReference type="Gene3D" id="3.40.50.620">
    <property type="entry name" value="HUPs"/>
    <property type="match status" value="2"/>
</dbReference>
<comment type="similarity">
    <text evidence="1 11">Belongs to the class-I aminoacyl-tRNA synthetase family.</text>
</comment>
<feature type="domain" description="Aminoacyl-tRNA synthetase class Ia" evidence="12">
    <location>
        <begin position="21"/>
        <end position="237"/>
    </location>
</feature>
<dbReference type="InterPro" id="IPR014729">
    <property type="entry name" value="Rossmann-like_a/b/a_fold"/>
</dbReference>
<dbReference type="InterPro" id="IPR002300">
    <property type="entry name" value="aa-tRNA-synth_Ia"/>
</dbReference>
<evidence type="ECO:0000259" key="12">
    <source>
        <dbReference type="Pfam" id="PF00133"/>
    </source>
</evidence>